<dbReference type="OrthoDB" id="1741717at2759"/>
<feature type="region of interest" description="Disordered" evidence="1">
    <location>
        <begin position="208"/>
        <end position="236"/>
    </location>
</feature>
<evidence type="ECO:0000313" key="3">
    <source>
        <dbReference type="Proteomes" id="UP001165065"/>
    </source>
</evidence>
<keyword evidence="3" id="KW-1185">Reference proteome</keyword>
<evidence type="ECO:0000313" key="2">
    <source>
        <dbReference type="EMBL" id="GMI36472.1"/>
    </source>
</evidence>
<feature type="region of interest" description="Disordered" evidence="1">
    <location>
        <begin position="24"/>
        <end position="48"/>
    </location>
</feature>
<dbReference type="Pfam" id="PF10199">
    <property type="entry name" value="Adaptin_binding"/>
    <property type="match status" value="1"/>
</dbReference>
<comment type="caution">
    <text evidence="2">The sequence shown here is derived from an EMBL/GenBank/DDBJ whole genome shotgun (WGS) entry which is preliminary data.</text>
</comment>
<proteinExistence type="predicted"/>
<protein>
    <submittedName>
        <fullName evidence="2">Uncharacterized protein</fullName>
    </submittedName>
</protein>
<organism evidence="2 3">
    <name type="scientific">Triparma columacea</name>
    <dbReference type="NCBI Taxonomy" id="722753"/>
    <lineage>
        <taxon>Eukaryota</taxon>
        <taxon>Sar</taxon>
        <taxon>Stramenopiles</taxon>
        <taxon>Ochrophyta</taxon>
        <taxon>Bolidophyceae</taxon>
        <taxon>Parmales</taxon>
        <taxon>Triparmaceae</taxon>
        <taxon>Triparma</taxon>
    </lineage>
</organism>
<name>A0A9W7G7K1_9STRA</name>
<dbReference type="EMBL" id="BRYA01000957">
    <property type="protein sequence ID" value="GMI36472.1"/>
    <property type="molecule type" value="Genomic_DNA"/>
</dbReference>
<gene>
    <name evidence="2" type="ORF">TrCOL_g259</name>
</gene>
<feature type="compositionally biased region" description="Gly residues" evidence="1">
    <location>
        <begin position="208"/>
        <end position="217"/>
    </location>
</feature>
<evidence type="ECO:0000256" key="1">
    <source>
        <dbReference type="SAM" id="MobiDB-lite"/>
    </source>
</evidence>
<feature type="region of interest" description="Disordered" evidence="1">
    <location>
        <begin position="103"/>
        <end position="133"/>
    </location>
</feature>
<feature type="compositionally biased region" description="Acidic residues" evidence="1">
    <location>
        <begin position="32"/>
        <end position="44"/>
    </location>
</feature>
<accession>A0A9W7G7K1</accession>
<feature type="compositionally biased region" description="Acidic residues" evidence="1">
    <location>
        <begin position="219"/>
        <end position="229"/>
    </location>
</feature>
<reference evidence="3" key="1">
    <citation type="journal article" date="2023" name="Commun. Biol.">
        <title>Genome analysis of Parmales, the sister group of diatoms, reveals the evolutionary specialization of diatoms from phago-mixotrophs to photoautotrophs.</title>
        <authorList>
            <person name="Ban H."/>
            <person name="Sato S."/>
            <person name="Yoshikawa S."/>
            <person name="Yamada K."/>
            <person name="Nakamura Y."/>
            <person name="Ichinomiya M."/>
            <person name="Sato N."/>
            <person name="Blanc-Mathieu R."/>
            <person name="Endo H."/>
            <person name="Kuwata A."/>
            <person name="Ogata H."/>
        </authorList>
    </citation>
    <scope>NUCLEOTIDE SEQUENCE [LARGE SCALE GENOMIC DNA]</scope>
</reference>
<dbReference type="Proteomes" id="UP001165065">
    <property type="component" value="Unassembled WGS sequence"/>
</dbReference>
<feature type="compositionally biased region" description="Basic and acidic residues" evidence="1">
    <location>
        <begin position="103"/>
        <end position="119"/>
    </location>
</feature>
<dbReference type="AlphaFoldDB" id="A0A9W7G7K1"/>
<sequence>MPDEVGVEVRLVVILCDTPTSYEEATMVREKEEEDTQGGEEEDLGSSNLPLPTWCAISGFEYLPLKAYAPTEGMDDREKEGFPRLCEALDMCLWSSRIEVNRKGEGGEEVVTDKDKDEVQNNLPPPPSAVDANALDKDGASTLLTSLLPPGMPGSGDEEDAMADELEYLMASVSQIRDKSINGGFKNDEERKKAAAETAERLMAMMGMGGGMEGLMGGFEDDDEEDEDEGGKPGAE</sequence>